<organism evidence="2 3">
    <name type="scientific">Lactiplantibacillus mudanjiangensis</name>
    <dbReference type="NCBI Taxonomy" id="1296538"/>
    <lineage>
        <taxon>Bacteria</taxon>
        <taxon>Bacillati</taxon>
        <taxon>Bacillota</taxon>
        <taxon>Bacilli</taxon>
        <taxon>Lactobacillales</taxon>
        <taxon>Lactobacillaceae</taxon>
        <taxon>Lactiplantibacillus</taxon>
    </lineage>
</organism>
<proteinExistence type="predicted"/>
<evidence type="ECO:0000313" key="2">
    <source>
        <dbReference type="EMBL" id="VDG28228.1"/>
    </source>
</evidence>
<keyword evidence="3" id="KW-1185">Reference proteome</keyword>
<dbReference type="EMBL" id="UYIG01000101">
    <property type="protein sequence ID" value="VDG28228.1"/>
    <property type="molecule type" value="Genomic_DNA"/>
</dbReference>
<dbReference type="Proteomes" id="UP000289996">
    <property type="component" value="Unassembled WGS sequence"/>
</dbReference>
<keyword evidence="1" id="KW-0472">Membrane</keyword>
<name>A0A660E137_9LACO</name>
<evidence type="ECO:0000256" key="1">
    <source>
        <dbReference type="SAM" id="Phobius"/>
    </source>
</evidence>
<accession>A0A660E137</accession>
<protein>
    <submittedName>
        <fullName evidence="2">Uncharacterized protein</fullName>
    </submittedName>
</protein>
<feature type="transmembrane region" description="Helical" evidence="1">
    <location>
        <begin position="53"/>
        <end position="72"/>
    </location>
</feature>
<feature type="transmembrane region" description="Helical" evidence="1">
    <location>
        <begin position="6"/>
        <end position="23"/>
    </location>
</feature>
<sequence>MILKIIFLILFILNILWYTWRFTRAKKRYDLFKDKKEFSPTQRKIFDVLIKQMWLSFFLPYIAFIPVILLLFEIRITF</sequence>
<keyword evidence="1" id="KW-1133">Transmembrane helix</keyword>
<gene>
    <name evidence="2" type="ORF">MUDAN_MDHGFNIF_02949</name>
</gene>
<dbReference type="AlphaFoldDB" id="A0A660E137"/>
<evidence type="ECO:0000313" key="3">
    <source>
        <dbReference type="Proteomes" id="UP000289996"/>
    </source>
</evidence>
<reference evidence="2 3" key="1">
    <citation type="submission" date="2018-11" db="EMBL/GenBank/DDBJ databases">
        <authorList>
            <person name="Wuyts S."/>
        </authorList>
    </citation>
    <scope>NUCLEOTIDE SEQUENCE [LARGE SCALE GENOMIC DNA]</scope>
    <source>
        <strain evidence="2">Lactobacillus mudanjiangensis AMBF249</strain>
    </source>
</reference>
<keyword evidence="1" id="KW-0812">Transmembrane</keyword>